<dbReference type="HOGENOM" id="CLU_3058864_0_0_0"/>
<name>A0A0S6VQA2_9BACT</name>
<dbReference type="EMBL" id="DF820455">
    <property type="protein sequence ID" value="GAK49175.1"/>
    <property type="molecule type" value="Genomic_DNA"/>
</dbReference>
<evidence type="ECO:0000313" key="1">
    <source>
        <dbReference type="EMBL" id="GAK49175.1"/>
    </source>
</evidence>
<organism evidence="1">
    <name type="scientific">Candidatus Moduliflexus flocculans</name>
    <dbReference type="NCBI Taxonomy" id="1499966"/>
    <lineage>
        <taxon>Bacteria</taxon>
        <taxon>Candidatus Moduliflexota</taxon>
        <taxon>Candidatus Moduliflexia</taxon>
        <taxon>Candidatus Moduliflexales</taxon>
        <taxon>Candidatus Moduliflexaceae</taxon>
    </lineage>
</organism>
<keyword evidence="1" id="KW-0813">Transport</keyword>
<protein>
    <submittedName>
        <fullName evidence="1">ABC-type sugar transport system, permease component</fullName>
    </submittedName>
</protein>
<accession>A0A0S6VQA2</accession>
<dbReference type="AlphaFoldDB" id="A0A0S6VQA2"/>
<keyword evidence="1" id="KW-0762">Sugar transport</keyword>
<sequence length="53" mass="5685">MDMDTFPMTVISITTTIRGSRPEVVAACLVMMALDLTFQKYLGEGMIAGSVNG</sequence>
<dbReference type="Proteomes" id="UP000030700">
    <property type="component" value="Unassembled WGS sequence"/>
</dbReference>
<keyword evidence="2" id="KW-1185">Reference proteome</keyword>
<gene>
    <name evidence="1" type="ORF">U14_00393</name>
</gene>
<proteinExistence type="predicted"/>
<reference evidence="1" key="1">
    <citation type="journal article" date="2015" name="PeerJ">
        <title>First genomic representation of candidate bacterial phylum KSB3 points to enhanced environmental sensing as a trigger of wastewater bulking.</title>
        <authorList>
            <person name="Sekiguchi Y."/>
            <person name="Ohashi A."/>
            <person name="Parks D.H."/>
            <person name="Yamauchi T."/>
            <person name="Tyson G.W."/>
            <person name="Hugenholtz P."/>
        </authorList>
    </citation>
    <scope>NUCLEOTIDE SEQUENCE [LARGE SCALE GENOMIC DNA]</scope>
</reference>
<evidence type="ECO:0000313" key="2">
    <source>
        <dbReference type="Proteomes" id="UP000030700"/>
    </source>
</evidence>